<sequence length="41" mass="4585">MALCAGLRLSAVLFLSAIDVFANAHYGLKDDWARHENTEQH</sequence>
<reference evidence="2" key="1">
    <citation type="submission" date="2014-11" db="EMBL/GenBank/DDBJ databases">
        <authorList>
            <person name="Amaro Gonzalez C."/>
        </authorList>
    </citation>
    <scope>NUCLEOTIDE SEQUENCE</scope>
</reference>
<organism evidence="2">
    <name type="scientific">Anguilla anguilla</name>
    <name type="common">European freshwater eel</name>
    <name type="synonym">Muraena anguilla</name>
    <dbReference type="NCBI Taxonomy" id="7936"/>
    <lineage>
        <taxon>Eukaryota</taxon>
        <taxon>Metazoa</taxon>
        <taxon>Chordata</taxon>
        <taxon>Craniata</taxon>
        <taxon>Vertebrata</taxon>
        <taxon>Euteleostomi</taxon>
        <taxon>Actinopterygii</taxon>
        <taxon>Neopterygii</taxon>
        <taxon>Teleostei</taxon>
        <taxon>Anguilliformes</taxon>
        <taxon>Anguillidae</taxon>
        <taxon>Anguilla</taxon>
    </lineage>
</organism>
<protein>
    <submittedName>
        <fullName evidence="2">Uncharacterized protein</fullName>
    </submittedName>
</protein>
<dbReference type="EMBL" id="GBXM01020249">
    <property type="protein sequence ID" value="JAH88328.1"/>
    <property type="molecule type" value="Transcribed_RNA"/>
</dbReference>
<dbReference type="AlphaFoldDB" id="A0A0E9WFS9"/>
<reference evidence="2" key="2">
    <citation type="journal article" date="2015" name="Fish Shellfish Immunol.">
        <title>Early steps in the European eel (Anguilla anguilla)-Vibrio vulnificus interaction in the gills: Role of the RtxA13 toxin.</title>
        <authorList>
            <person name="Callol A."/>
            <person name="Pajuelo D."/>
            <person name="Ebbesson L."/>
            <person name="Teles M."/>
            <person name="MacKenzie S."/>
            <person name="Amaro C."/>
        </authorList>
    </citation>
    <scope>NUCLEOTIDE SEQUENCE</scope>
</reference>
<feature type="chain" id="PRO_5002434454" evidence="1">
    <location>
        <begin position="25"/>
        <end position="41"/>
    </location>
</feature>
<accession>A0A0E9WFS9</accession>
<evidence type="ECO:0000313" key="2">
    <source>
        <dbReference type="EMBL" id="JAH88328.1"/>
    </source>
</evidence>
<name>A0A0E9WFS9_ANGAN</name>
<evidence type="ECO:0000256" key="1">
    <source>
        <dbReference type="SAM" id="SignalP"/>
    </source>
</evidence>
<keyword evidence="1" id="KW-0732">Signal</keyword>
<proteinExistence type="predicted"/>
<feature type="signal peptide" evidence="1">
    <location>
        <begin position="1"/>
        <end position="24"/>
    </location>
</feature>